<dbReference type="Gene3D" id="2.40.170.20">
    <property type="entry name" value="TonB-dependent receptor, beta-barrel domain"/>
    <property type="match status" value="1"/>
</dbReference>
<dbReference type="InterPro" id="IPR036942">
    <property type="entry name" value="Beta-barrel_TonB_sf"/>
</dbReference>
<dbReference type="AlphaFoldDB" id="A0A0F5JNA4"/>
<keyword evidence="2" id="KW-0472">Membrane</keyword>
<evidence type="ECO:0000259" key="5">
    <source>
        <dbReference type="Pfam" id="PF14905"/>
    </source>
</evidence>
<comment type="subcellular location">
    <subcellularLocation>
        <location evidence="1">Cell outer membrane</location>
    </subcellularLocation>
</comment>
<dbReference type="Proteomes" id="UP000033035">
    <property type="component" value="Unassembled WGS sequence"/>
</dbReference>
<evidence type="ECO:0000256" key="3">
    <source>
        <dbReference type="ARBA" id="ARBA00023237"/>
    </source>
</evidence>
<dbReference type="EMBL" id="AQHW01000005">
    <property type="protein sequence ID" value="KKB59296.1"/>
    <property type="molecule type" value="Genomic_DNA"/>
</dbReference>
<dbReference type="Pfam" id="PF14905">
    <property type="entry name" value="OMP_b-brl_3"/>
    <property type="match status" value="1"/>
</dbReference>
<proteinExistence type="predicted"/>
<evidence type="ECO:0000313" key="7">
    <source>
        <dbReference type="Proteomes" id="UP000033035"/>
    </source>
</evidence>
<name>A0A0F5JNA4_9BACT</name>
<comment type="caution">
    <text evidence="6">The sequence shown here is derived from an EMBL/GenBank/DDBJ whole genome shotgun (WGS) entry which is preliminary data.</text>
</comment>
<feature type="domain" description="Outer membrane protein beta-barrel" evidence="5">
    <location>
        <begin position="289"/>
        <end position="686"/>
    </location>
</feature>
<organism evidence="6 7">
    <name type="scientific">Parabacteroides gordonii MS-1 = DSM 23371</name>
    <dbReference type="NCBI Taxonomy" id="1203610"/>
    <lineage>
        <taxon>Bacteria</taxon>
        <taxon>Pseudomonadati</taxon>
        <taxon>Bacteroidota</taxon>
        <taxon>Bacteroidia</taxon>
        <taxon>Bacteroidales</taxon>
        <taxon>Tannerellaceae</taxon>
        <taxon>Parabacteroides</taxon>
    </lineage>
</organism>
<keyword evidence="3" id="KW-0998">Cell outer membrane</keyword>
<feature type="chain" id="PRO_5002490659" description="Outer membrane protein beta-barrel domain-containing protein" evidence="4">
    <location>
        <begin position="21"/>
        <end position="688"/>
    </location>
</feature>
<dbReference type="STRING" id="1203610.HMPREF1536_00839"/>
<reference evidence="6 7" key="1">
    <citation type="submission" date="2013-04" db="EMBL/GenBank/DDBJ databases">
        <title>The Genome Sequence of Parabacteroides gordonii DSM 23371.</title>
        <authorList>
            <consortium name="The Broad Institute Genomics Platform"/>
            <person name="Earl A."/>
            <person name="Ward D."/>
            <person name="Feldgarden M."/>
            <person name="Gevers D."/>
            <person name="Martens E."/>
            <person name="Sakamoto M."/>
            <person name="Benno Y."/>
            <person name="Suzuki N."/>
            <person name="Matsunaga N."/>
            <person name="Koshihara K."/>
            <person name="Seki M."/>
            <person name="Komiya H."/>
            <person name="Walker B."/>
            <person name="Young S."/>
            <person name="Zeng Q."/>
            <person name="Gargeya S."/>
            <person name="Fitzgerald M."/>
            <person name="Haas B."/>
            <person name="Abouelleil A."/>
            <person name="Allen A.W."/>
            <person name="Alvarado L."/>
            <person name="Arachchi H.M."/>
            <person name="Berlin A.M."/>
            <person name="Chapman S.B."/>
            <person name="Gainer-Dewar J."/>
            <person name="Goldberg J."/>
            <person name="Griggs A."/>
            <person name="Gujja S."/>
            <person name="Hansen M."/>
            <person name="Howarth C."/>
            <person name="Imamovic A."/>
            <person name="Ireland A."/>
            <person name="Larimer J."/>
            <person name="McCowan C."/>
            <person name="Murphy C."/>
            <person name="Pearson M."/>
            <person name="Poon T.W."/>
            <person name="Priest M."/>
            <person name="Roberts A."/>
            <person name="Saif S."/>
            <person name="Shea T."/>
            <person name="Sisk P."/>
            <person name="Sykes S."/>
            <person name="Wortman J."/>
            <person name="Nusbaum C."/>
            <person name="Birren B."/>
        </authorList>
    </citation>
    <scope>NUCLEOTIDE SEQUENCE [LARGE SCALE GENOMIC DNA]</scope>
    <source>
        <strain evidence="6 7">MS-1</strain>
    </source>
</reference>
<protein>
    <recommendedName>
        <fullName evidence="5">Outer membrane protein beta-barrel domain-containing protein</fullName>
    </recommendedName>
</protein>
<dbReference type="PATRIC" id="fig|1203610.3.peg.863"/>
<evidence type="ECO:0000313" key="6">
    <source>
        <dbReference type="EMBL" id="KKB59296.1"/>
    </source>
</evidence>
<dbReference type="HOGENOM" id="CLU_399997_0_0_10"/>
<keyword evidence="4" id="KW-0732">Signal</keyword>
<gene>
    <name evidence="6" type="ORF">HMPREF1536_00839</name>
</gene>
<evidence type="ECO:0000256" key="1">
    <source>
        <dbReference type="ARBA" id="ARBA00004442"/>
    </source>
</evidence>
<accession>A0A0F5JNA4</accession>
<keyword evidence="7" id="KW-1185">Reference proteome</keyword>
<dbReference type="GO" id="GO:0009279">
    <property type="term" value="C:cell outer membrane"/>
    <property type="evidence" value="ECO:0007669"/>
    <property type="project" value="UniProtKB-SubCell"/>
</dbReference>
<feature type="signal peptide" evidence="4">
    <location>
        <begin position="1"/>
        <end position="20"/>
    </location>
</feature>
<dbReference type="RefSeq" id="WP_028726976.1">
    <property type="nucleotide sequence ID" value="NZ_AUAE01000011.1"/>
</dbReference>
<sequence length="688" mass="78040">MKRNLLIFPAIALLSHTVGAQTPVDMNLSLQNVEIQGKRFAGLSGGEVKRLQVENNLSSLTNTVSDAFRQMPSLVTDIEGGVTYRGSSKAGMLINGIPYGLLEEYSGDVLIQLPALFFNRISMSALPDISFVPDGDAGLLNLASANYTKEDSPLTVTLGAGLQERYNAGAIVNLHPGKFHIVGKYNYRKEYRKRSFDKTTKTETGTTLMNNNATARPDVHLADLSVGYDLTSNDLLTVYGLYHLMDYSRYGGINNKVLNPDGSVKNQMTRHRYNDQRQDAYALEARWNHRFANPQDQLNITFNYNDFGYDEDNYYENEKPGTGTILKKDNMFINQDKHNYFLSAAFSKLFADDWYFKAGYIGRFKDEKYNTETNDINMSDDSWVPVANKSYDYSFNRNTHLLYASVDKRWHRFSAEAGVQGEVNSQELKANTLKEETTRFHVYPRVKLSLQTGKTGNLSLSYLQRVIRPYGADLNPFIQYSDPTHLVQGNPDLKDEFVHSLELSYLLTADRFRLSPTVYYRNKSNRIMEVVNDESIWQKTNVGHSEALGFELSGNWDLIRLLSIGFSGNVYRDEIDGRTVGYDAKKSMVCTDLKGSITFNITSTTELQLDGFYISDQLTPQGKVKSHSSVNAGLSQYFMNRKLRANLSINNIFDGLEETTIIDTDKMQMEQIRNRDARVTWLTLTYSL</sequence>
<evidence type="ECO:0000256" key="4">
    <source>
        <dbReference type="SAM" id="SignalP"/>
    </source>
</evidence>
<dbReference type="SUPFAM" id="SSF56935">
    <property type="entry name" value="Porins"/>
    <property type="match status" value="1"/>
</dbReference>
<evidence type="ECO:0000256" key="2">
    <source>
        <dbReference type="ARBA" id="ARBA00023136"/>
    </source>
</evidence>
<dbReference type="InterPro" id="IPR041700">
    <property type="entry name" value="OMP_b-brl_3"/>
</dbReference>